<evidence type="ECO:0000256" key="4">
    <source>
        <dbReference type="ARBA" id="ARBA00022989"/>
    </source>
</evidence>
<evidence type="ECO:0000256" key="6">
    <source>
        <dbReference type="SAM" id="Phobius"/>
    </source>
</evidence>
<dbReference type="InterPro" id="IPR050445">
    <property type="entry name" value="Bact_polysacc_biosynth/exp"/>
</dbReference>
<accession>A0A480AXG3</accession>
<sequence length="379" mass="40636">MSNSTSAEFDTSAMQAGAATGVSPAELLAVLGRRWKLMLGVPLLVGCLVYGYTLTLPKVFTASTTLMPPQQSGSGAGAALASLGSLGGALPGGIGNARNVGDQYVALLESATVADRIIDQFKLNEVYGQPVRAHARQQLASNTRIALSKSSGLVSVDVSDTDPKRAANLANQYVAELRRLNASLALTEAQRRRMFFEKLLAQSRDRLTDAQRNLQASGFNAGVLRSEPKTTAETYSRLQLEVAAAEVQLQALRDSLTDSAPEVQRQQATLAALRRQLTRSERPPEASDTGDYIARFRDYKYQETLFDLYARQFEVARADESRESDAVQVIDVASPPEIHSGPRKLRATAIAMAITAVVLAIGVLLQAGMASRRTALAAA</sequence>
<evidence type="ECO:0000313" key="9">
    <source>
        <dbReference type="Proteomes" id="UP000301751"/>
    </source>
</evidence>
<evidence type="ECO:0000256" key="3">
    <source>
        <dbReference type="ARBA" id="ARBA00022692"/>
    </source>
</evidence>
<evidence type="ECO:0000256" key="5">
    <source>
        <dbReference type="ARBA" id="ARBA00023136"/>
    </source>
</evidence>
<dbReference type="GO" id="GO:0004713">
    <property type="term" value="F:protein tyrosine kinase activity"/>
    <property type="evidence" value="ECO:0007669"/>
    <property type="project" value="TreeGrafter"/>
</dbReference>
<feature type="domain" description="Polysaccharide chain length determinant N-terminal" evidence="7">
    <location>
        <begin position="26"/>
        <end position="119"/>
    </location>
</feature>
<feature type="transmembrane region" description="Helical" evidence="6">
    <location>
        <begin position="345"/>
        <end position="365"/>
    </location>
</feature>
<keyword evidence="4 6" id="KW-1133">Transmembrane helix</keyword>
<keyword evidence="5 6" id="KW-0472">Membrane</keyword>
<protein>
    <submittedName>
        <fullName evidence="8">Transport-related membrane protein</fullName>
    </submittedName>
</protein>
<keyword evidence="3 6" id="KW-0812">Transmembrane</keyword>
<comment type="subcellular location">
    <subcellularLocation>
        <location evidence="1">Cell membrane</location>
        <topology evidence="1">Multi-pass membrane protein</topology>
    </subcellularLocation>
</comment>
<keyword evidence="2" id="KW-1003">Cell membrane</keyword>
<keyword evidence="9" id="KW-1185">Reference proteome</keyword>
<reference evidence="9" key="1">
    <citation type="submission" date="2019-03" db="EMBL/GenBank/DDBJ databases">
        <title>Aquabacterium pictum sp.nov., the first bacteriochlorophyll a-containing freshwater bacterium in the genus Aquabacterium of the class Betaproteobacteria.</title>
        <authorList>
            <person name="Hirose S."/>
            <person name="Tank M."/>
            <person name="Hara E."/>
            <person name="Tamaki H."/>
            <person name="Takaichi S."/>
            <person name="Haruta S."/>
            <person name="Hanada S."/>
        </authorList>
    </citation>
    <scope>NUCLEOTIDE SEQUENCE [LARGE SCALE GENOMIC DNA]</scope>
    <source>
        <strain evidence="9">W35</strain>
    </source>
</reference>
<dbReference type="Proteomes" id="UP000301751">
    <property type="component" value="Unassembled WGS sequence"/>
</dbReference>
<evidence type="ECO:0000259" key="7">
    <source>
        <dbReference type="Pfam" id="PF02706"/>
    </source>
</evidence>
<feature type="transmembrane region" description="Helical" evidence="6">
    <location>
        <begin position="37"/>
        <end position="55"/>
    </location>
</feature>
<dbReference type="PANTHER" id="PTHR32309:SF13">
    <property type="entry name" value="FERRIC ENTEROBACTIN TRANSPORT PROTEIN FEPE"/>
    <property type="match status" value="1"/>
</dbReference>
<evidence type="ECO:0000313" key="8">
    <source>
        <dbReference type="EMBL" id="GCL63498.1"/>
    </source>
</evidence>
<dbReference type="AlphaFoldDB" id="A0A480AXG3"/>
<dbReference type="Pfam" id="PF02706">
    <property type="entry name" value="Wzz"/>
    <property type="match status" value="1"/>
</dbReference>
<comment type="caution">
    <text evidence="8">The sequence shown here is derived from an EMBL/GenBank/DDBJ whole genome shotgun (WGS) entry which is preliminary data.</text>
</comment>
<organism evidence="8 9">
    <name type="scientific">Pseudaquabacterium pictum</name>
    <dbReference type="NCBI Taxonomy" id="2315236"/>
    <lineage>
        <taxon>Bacteria</taxon>
        <taxon>Pseudomonadati</taxon>
        <taxon>Pseudomonadota</taxon>
        <taxon>Betaproteobacteria</taxon>
        <taxon>Burkholderiales</taxon>
        <taxon>Sphaerotilaceae</taxon>
        <taxon>Pseudaquabacterium</taxon>
    </lineage>
</organism>
<evidence type="ECO:0000256" key="1">
    <source>
        <dbReference type="ARBA" id="ARBA00004651"/>
    </source>
</evidence>
<gene>
    <name evidence="8" type="ORF">AQPW35_25790</name>
</gene>
<dbReference type="PANTHER" id="PTHR32309">
    <property type="entry name" value="TYROSINE-PROTEIN KINASE"/>
    <property type="match status" value="1"/>
</dbReference>
<name>A0A480AXG3_9BURK</name>
<dbReference type="InterPro" id="IPR003856">
    <property type="entry name" value="LPS_length_determ_N"/>
</dbReference>
<evidence type="ECO:0000256" key="2">
    <source>
        <dbReference type="ARBA" id="ARBA00022475"/>
    </source>
</evidence>
<dbReference type="EMBL" id="BJCL01000006">
    <property type="protein sequence ID" value="GCL63498.1"/>
    <property type="molecule type" value="Genomic_DNA"/>
</dbReference>
<dbReference type="RefSeq" id="WP_228027096.1">
    <property type="nucleotide sequence ID" value="NZ_BJCL01000006.1"/>
</dbReference>
<dbReference type="GO" id="GO:0005886">
    <property type="term" value="C:plasma membrane"/>
    <property type="evidence" value="ECO:0007669"/>
    <property type="project" value="UniProtKB-SubCell"/>
</dbReference>
<proteinExistence type="predicted"/>